<dbReference type="Gene3D" id="2.160.20.120">
    <property type="match status" value="1"/>
</dbReference>
<reference evidence="4" key="1">
    <citation type="submission" date="2016-10" db="EMBL/GenBank/DDBJ databases">
        <authorList>
            <person name="Varghese N."/>
            <person name="Submissions S."/>
        </authorList>
    </citation>
    <scope>NUCLEOTIDE SEQUENCE [LARGE SCALE GENOMIC DNA]</scope>
    <source>
        <strain evidence="4">DSM 18733</strain>
    </source>
</reference>
<gene>
    <name evidence="3" type="ORF">SAMN05661044_01846</name>
</gene>
<dbReference type="AlphaFoldDB" id="A0A1H7M2Z8"/>
<evidence type="ECO:0000313" key="3">
    <source>
        <dbReference type="EMBL" id="SEL05574.1"/>
    </source>
</evidence>
<protein>
    <submittedName>
        <fullName evidence="3">Putative auto-transporter adhesin, head GIN domain</fullName>
    </submittedName>
</protein>
<dbReference type="Proteomes" id="UP000199421">
    <property type="component" value="Unassembled WGS sequence"/>
</dbReference>
<dbReference type="Pfam" id="PF10988">
    <property type="entry name" value="DUF2807"/>
    <property type="match status" value="1"/>
</dbReference>
<organism evidence="3 4">
    <name type="scientific">Olivibacter domesticus</name>
    <name type="common">Pseudosphingobacterium domesticum</name>
    <dbReference type="NCBI Taxonomy" id="407022"/>
    <lineage>
        <taxon>Bacteria</taxon>
        <taxon>Pseudomonadati</taxon>
        <taxon>Bacteroidota</taxon>
        <taxon>Sphingobacteriia</taxon>
        <taxon>Sphingobacteriales</taxon>
        <taxon>Sphingobacteriaceae</taxon>
        <taxon>Olivibacter</taxon>
    </lineage>
</organism>
<feature type="chain" id="PRO_5011788930" evidence="1">
    <location>
        <begin position="24"/>
        <end position="256"/>
    </location>
</feature>
<proteinExistence type="predicted"/>
<sequence length="256" mass="28830">MKYYFRSALYSLFLLVSVSKSIAQNKQTSTLSPFEKVTVSPHIKLYLEEGSEETITIEENKVPLEKINIKVEGKNLLIYLDDAKITTKQIKQTENGHTQSVPIYKGTQVTAHVTYKRLKDLSIRGEETITCLSPLKEEKLTVNLYGESNLLIDSIETNELKATLYGDNHLTIDKGSAVSQLFKSYGESEINVQNLTNEFSKVTAYGNSTFNLNTKNKIKVWAFGEARINYLGDPEIQRSITIGDLKIVKLTSPPLQ</sequence>
<evidence type="ECO:0000259" key="2">
    <source>
        <dbReference type="Pfam" id="PF10988"/>
    </source>
</evidence>
<name>A0A1H7M2Z8_OLID1</name>
<evidence type="ECO:0000256" key="1">
    <source>
        <dbReference type="SAM" id="SignalP"/>
    </source>
</evidence>
<feature type="signal peptide" evidence="1">
    <location>
        <begin position="1"/>
        <end position="23"/>
    </location>
</feature>
<accession>A0A1H7M2Z8</accession>
<dbReference type="EMBL" id="FOAF01000001">
    <property type="protein sequence ID" value="SEL05574.1"/>
    <property type="molecule type" value="Genomic_DNA"/>
</dbReference>
<evidence type="ECO:0000313" key="4">
    <source>
        <dbReference type="Proteomes" id="UP000199421"/>
    </source>
</evidence>
<dbReference type="STRING" id="407022.SAMN05661044_01846"/>
<feature type="domain" description="Putative auto-transporter adhesin head GIN" evidence="2">
    <location>
        <begin position="33"/>
        <end position="234"/>
    </location>
</feature>
<keyword evidence="1" id="KW-0732">Signal</keyword>
<dbReference type="InterPro" id="IPR021255">
    <property type="entry name" value="DUF2807"/>
</dbReference>
<keyword evidence="4" id="KW-1185">Reference proteome</keyword>